<dbReference type="InterPro" id="IPR046346">
    <property type="entry name" value="Aminoacid_DH-like_N_sf"/>
</dbReference>
<dbReference type="InterPro" id="IPR049059">
    <property type="entry name" value="NAD_Glu_DH_HM1"/>
</dbReference>
<keyword evidence="8" id="KW-1185">Reference proteome</keyword>
<name>A0A1E2VAG9_9GAMM</name>
<dbReference type="Pfam" id="PF21076">
    <property type="entry name" value="GDH_ACT2"/>
    <property type="match status" value="1"/>
</dbReference>
<dbReference type="InterPro" id="IPR024727">
    <property type="entry name" value="NAD_Glu_DH_N_ACT1"/>
</dbReference>
<evidence type="ECO:0000259" key="6">
    <source>
        <dbReference type="Pfam" id="PF21077"/>
    </source>
</evidence>
<dbReference type="Pfam" id="PF05088">
    <property type="entry name" value="Bac_GDH_CD"/>
    <property type="match status" value="1"/>
</dbReference>
<dbReference type="InterPro" id="IPR036291">
    <property type="entry name" value="NAD(P)-bd_dom_sf"/>
</dbReference>
<dbReference type="Pfam" id="PF21073">
    <property type="entry name" value="GDH_HM1"/>
    <property type="match status" value="1"/>
</dbReference>
<dbReference type="Pfam" id="PF21075">
    <property type="entry name" value="GDH_ACT1"/>
    <property type="match status" value="1"/>
</dbReference>
<dbReference type="Pfam" id="PF21078">
    <property type="entry name" value="GDH_HM3"/>
    <property type="match status" value="1"/>
</dbReference>
<dbReference type="GO" id="GO:0004069">
    <property type="term" value="F:L-aspartate:2-oxoglutarate aminotransferase activity"/>
    <property type="evidence" value="ECO:0007669"/>
    <property type="project" value="InterPro"/>
</dbReference>
<evidence type="ECO:0000313" key="8">
    <source>
        <dbReference type="Proteomes" id="UP000094291"/>
    </source>
</evidence>
<evidence type="ECO:0000259" key="3">
    <source>
        <dbReference type="Pfam" id="PF21074"/>
    </source>
</evidence>
<sequence>MQTSHSALSELIETLEEPLSKRLPQETCEQIKAFALHLYKSAAYDELAAWSNEALYGTTLSLWQFLQDFDGDQSKLKVFNPEFERDGWQSSHTVIQVLNVDMPFLVDSLRIALNQHGLTLHTIHNAVLRVQRQSGELAHLAAPQETLESSALESVIYMEIDRCSDEQELEGLREDLLKTLREVHVVVDDFAVMRDQALVLANELSETPPPQLQASDVEEAATFLKWLTDDHFTFLGADDYDVQVINGERKLVKVEGSEQGVFKLDDPRYSAQSLDSLSLDEHQFVLIPELLNFAKAPNMARVHRPAYPDYISIKRFNAQGEVIGERHILGLYTATVYNQTPRAIPVLRRKIHAVLEQAGLSLSGHNGKQLLQILEVYPRDDLFQIDTQELTQTALSIFNMRERRLVRVFLRTDPYARHYSALVYVPRDVFGTELRQRIQRLLCEELDAEFIDFNTYLSESVLARIQFIMRFNSDQPIEVDLDELEQRITQIARSWDDALHNALIDGYGEEKANAYARRYREAFPAAYREDFNARNAVFDISHMDALDAGDSISLTLYRNVEDADQLRFKVFKQHEPVPLSDVLPVMEHLGLRVLGERPYEISRSDSDCWIHDFSLSYTGDLDLAQVRDIFHRAFLHIWLGEAENDSFNRLVLAAHLDWRHVAMLRAYARYMKQIGFSFSQDYIANTLSLHGDITRDLVTLFDMRFDPEKTQSEAAESQCVSRIEQGLEKVASLSEDRILRRYLELIQATLRTNFYQPYAEGRAKPYISFKLEPRHISDMPKPRPMFEIFVYSPRVEGVHLRGSKVARGGLRWSDRHEDFRTEVLGLVKAQQVKNAVIVPAGAKGGFVCKRLPDASDREAFLAEGIECYKTFIRGLLDITDNLDGDAILPPAQVLRHDEDDPYLVVAADKGTATFSDIANGIAEEYGFWLGDAFASGGSQGYDHKKMGITARGAWVSVQRHFREMGHDVQREPFSVVGIGDMGGDVFGNGMLLSDQIKLVGAFNHKHIFIDPNPDVTASFKARQQLFAGPKSGWDDYPADLISKGGGVFSREAKSIVVTPEMKACFEIKADRLTPNELISALLRSPVDLVWNGGIGTYVKAHDETHAEVGDKANDTLRIDANQLRCRVVGEGGNLGLTQRARIEAAKAGVRLYTDFIDNAGGVNCSDHEVNIKIMLNQVVSNGDLTLKQRNQLLEDMTDEVAELVLNDSYTQAQALAVAEFGSREGVSHYRRMIDDLEHDGQLDRELEFLPSDDELAEREAEGLGMTRPELAVLLAYAKSDIKASLLASDVPEDHWLSEQMLSRAFPEALRERFGDRLTEHRLKRELVATMLTNQLVDHMGITFVHRLQDTASLTIPDIVRGYVVARDVFDIPALWDALEALDHKVESGLQLQMMHQLTRMMRRSTRWFVRHRFAGLSIREAVDHFTPKVRMIAELIGERLSGEALSDWKTRHEQLVAADVPAELAGRLAGIQHLYNALNIIQAERDTGAKLPQVAEAYFLIGEKLSLPWLNQQIVGLEVHDQWEAMARETYRDELDDRQRALAVSLLTLDEGAPDLEDRLTQWETRHAMQVDHWSQLLEDVRGGGSHVGYPLFAVAMRQLATLAISDADG</sequence>
<dbReference type="Pfam" id="PF21074">
    <property type="entry name" value="GDH_C"/>
    <property type="match status" value="1"/>
</dbReference>
<feature type="domain" description="NAD-glutamate dehydrogenase ACT3" evidence="6">
    <location>
        <begin position="552"/>
        <end position="624"/>
    </location>
</feature>
<dbReference type="Proteomes" id="UP000094291">
    <property type="component" value="Unassembled WGS sequence"/>
</dbReference>
<keyword evidence="1" id="KW-0560">Oxidoreductase</keyword>
<proteinExistence type="predicted"/>
<organism evidence="7 8">
    <name type="scientific">Terasakiispira papahanaumokuakeensis</name>
    <dbReference type="NCBI Taxonomy" id="197479"/>
    <lineage>
        <taxon>Bacteria</taxon>
        <taxon>Pseudomonadati</taxon>
        <taxon>Pseudomonadota</taxon>
        <taxon>Gammaproteobacteria</taxon>
        <taxon>Oceanospirillales</taxon>
        <taxon>Terasakiispira</taxon>
    </lineage>
</organism>
<feature type="domain" description="NAD-specific glutamate dehydrogenase C-terminal" evidence="3">
    <location>
        <begin position="1262"/>
        <end position="1601"/>
    </location>
</feature>
<evidence type="ECO:0000259" key="5">
    <source>
        <dbReference type="Pfam" id="PF21076"/>
    </source>
</evidence>
<dbReference type="EMBL" id="MDTQ01000001">
    <property type="protein sequence ID" value="ODC03923.1"/>
    <property type="molecule type" value="Genomic_DNA"/>
</dbReference>
<dbReference type="STRING" id="197479.BFW38_10615"/>
<dbReference type="InterPro" id="IPR028971">
    <property type="entry name" value="NAD-GDH_cat"/>
</dbReference>
<comment type="caution">
    <text evidence="7">The sequence shown here is derived from an EMBL/GenBank/DDBJ whole genome shotgun (WGS) entry which is preliminary data.</text>
</comment>
<feature type="domain" description="NAD-glutamate dehydrogenase catalytic" evidence="2">
    <location>
        <begin position="723"/>
        <end position="1217"/>
    </location>
</feature>
<dbReference type="RefSeq" id="WP_068998569.1">
    <property type="nucleotide sequence ID" value="NZ_MDTQ01000001.1"/>
</dbReference>
<dbReference type="InterPro" id="IPR049058">
    <property type="entry name" value="NAD_Glu_DH_HM2"/>
</dbReference>
<dbReference type="PANTHER" id="PTHR43403">
    <property type="entry name" value="NAD-SPECIFIC GLUTAMATE DEHYDROGENASE"/>
    <property type="match status" value="1"/>
</dbReference>
<dbReference type="SUPFAM" id="SSF51735">
    <property type="entry name" value="NAD(P)-binding Rossmann-fold domains"/>
    <property type="match status" value="1"/>
</dbReference>
<protein>
    <submittedName>
        <fullName evidence="7">NAD-glutamate dehydrogenase</fullName>
    </submittedName>
</protein>
<dbReference type="GO" id="GO:0004352">
    <property type="term" value="F:glutamate dehydrogenase (NAD+) activity"/>
    <property type="evidence" value="ECO:0007669"/>
    <property type="project" value="InterPro"/>
</dbReference>
<feature type="domain" description="NAD-glutamate dehydrogenase ACT2" evidence="5">
    <location>
        <begin position="407"/>
        <end position="496"/>
    </location>
</feature>
<dbReference type="InterPro" id="IPR048381">
    <property type="entry name" value="GDH_C"/>
</dbReference>
<dbReference type="SUPFAM" id="SSF53223">
    <property type="entry name" value="Aminoacid dehydrogenase-like, N-terminal domain"/>
    <property type="match status" value="1"/>
</dbReference>
<evidence type="ECO:0000259" key="2">
    <source>
        <dbReference type="Pfam" id="PF05088"/>
    </source>
</evidence>
<evidence type="ECO:0000256" key="1">
    <source>
        <dbReference type="ARBA" id="ARBA00023002"/>
    </source>
</evidence>
<evidence type="ECO:0000313" key="7">
    <source>
        <dbReference type="EMBL" id="ODC03923.1"/>
    </source>
</evidence>
<reference evidence="7 8" key="1">
    <citation type="submission" date="2016-08" db="EMBL/GenBank/DDBJ databases">
        <authorList>
            <person name="Seilhamer J.J."/>
        </authorList>
    </citation>
    <scope>NUCLEOTIDE SEQUENCE [LARGE SCALE GENOMIC DNA]</scope>
    <source>
        <strain evidence="7 8">PH27A</strain>
    </source>
</reference>
<dbReference type="OrthoDB" id="9758052at2"/>
<dbReference type="PIRSF" id="PIRSF036761">
    <property type="entry name" value="GDH_Mll4104"/>
    <property type="match status" value="1"/>
</dbReference>
<dbReference type="Pfam" id="PF21077">
    <property type="entry name" value="GDH_ACT3"/>
    <property type="match status" value="1"/>
</dbReference>
<dbReference type="InterPro" id="IPR007780">
    <property type="entry name" value="NAD_Glu_DH_bac"/>
</dbReference>
<feature type="domain" description="NAD-glutamate dehydrogenase N-terminal ACT1" evidence="4">
    <location>
        <begin position="34"/>
        <end position="176"/>
    </location>
</feature>
<dbReference type="InterPro" id="IPR049062">
    <property type="entry name" value="NAD_Glu_DH_ACT2"/>
</dbReference>
<accession>A0A1E2VAG9</accession>
<evidence type="ECO:0000259" key="4">
    <source>
        <dbReference type="Pfam" id="PF21075"/>
    </source>
</evidence>
<dbReference type="InterPro" id="IPR049064">
    <property type="entry name" value="NAD_Glu_DH_ACT3"/>
</dbReference>
<dbReference type="InterPro" id="IPR049056">
    <property type="entry name" value="NAD_Glu_DH_HM3"/>
</dbReference>
<dbReference type="PANTHER" id="PTHR43403:SF1">
    <property type="entry name" value="NAD-SPECIFIC GLUTAMATE DEHYDROGENASE"/>
    <property type="match status" value="1"/>
</dbReference>
<gene>
    <name evidence="7" type="ORF">BFW38_10615</name>
</gene>
<dbReference type="Pfam" id="PF21079">
    <property type="entry name" value="GDH_HM2"/>
    <property type="match status" value="1"/>
</dbReference>
<dbReference type="Gene3D" id="3.40.50.720">
    <property type="entry name" value="NAD(P)-binding Rossmann-like Domain"/>
    <property type="match status" value="1"/>
</dbReference>
<dbReference type="GO" id="GO:0006538">
    <property type="term" value="P:L-glutamate catabolic process"/>
    <property type="evidence" value="ECO:0007669"/>
    <property type="project" value="InterPro"/>
</dbReference>